<keyword evidence="3" id="KW-1185">Reference proteome</keyword>
<dbReference type="Proteomes" id="UP000762676">
    <property type="component" value="Unassembled WGS sequence"/>
</dbReference>
<organism evidence="2 3">
    <name type="scientific">Elysia marginata</name>
    <dbReference type="NCBI Taxonomy" id="1093978"/>
    <lineage>
        <taxon>Eukaryota</taxon>
        <taxon>Metazoa</taxon>
        <taxon>Spiralia</taxon>
        <taxon>Lophotrochozoa</taxon>
        <taxon>Mollusca</taxon>
        <taxon>Gastropoda</taxon>
        <taxon>Heterobranchia</taxon>
        <taxon>Euthyneura</taxon>
        <taxon>Panpulmonata</taxon>
        <taxon>Sacoglossa</taxon>
        <taxon>Placobranchoidea</taxon>
        <taxon>Plakobranchidae</taxon>
        <taxon>Elysia</taxon>
    </lineage>
</organism>
<gene>
    <name evidence="2" type="ORF">ElyMa_003510800</name>
</gene>
<sequence length="88" mass="9589">MKTSSANCEPSGPRVEKSDTKPTLSLSVVVEHQASGPLGRHQHVLRQNKGTRQRGALLEALMSGASADNRNHKLNYPNCVMCLRLVPL</sequence>
<name>A0AAV4EGY3_9GAST</name>
<reference evidence="2 3" key="1">
    <citation type="journal article" date="2021" name="Elife">
        <title>Chloroplast acquisition without the gene transfer in kleptoplastic sea slugs, Plakobranchus ocellatus.</title>
        <authorList>
            <person name="Maeda T."/>
            <person name="Takahashi S."/>
            <person name="Yoshida T."/>
            <person name="Shimamura S."/>
            <person name="Takaki Y."/>
            <person name="Nagai Y."/>
            <person name="Toyoda A."/>
            <person name="Suzuki Y."/>
            <person name="Arimoto A."/>
            <person name="Ishii H."/>
            <person name="Satoh N."/>
            <person name="Nishiyama T."/>
            <person name="Hasebe M."/>
            <person name="Maruyama T."/>
            <person name="Minagawa J."/>
            <person name="Obokata J."/>
            <person name="Shigenobu S."/>
        </authorList>
    </citation>
    <scope>NUCLEOTIDE SEQUENCE [LARGE SCALE GENOMIC DNA]</scope>
</reference>
<evidence type="ECO:0000313" key="3">
    <source>
        <dbReference type="Proteomes" id="UP000762676"/>
    </source>
</evidence>
<dbReference type="AlphaFoldDB" id="A0AAV4EGY3"/>
<protein>
    <submittedName>
        <fullName evidence="2">Uncharacterized protein</fullName>
    </submittedName>
</protein>
<accession>A0AAV4EGY3</accession>
<proteinExistence type="predicted"/>
<feature type="region of interest" description="Disordered" evidence="1">
    <location>
        <begin position="1"/>
        <end position="22"/>
    </location>
</feature>
<evidence type="ECO:0000256" key="1">
    <source>
        <dbReference type="SAM" id="MobiDB-lite"/>
    </source>
</evidence>
<comment type="caution">
    <text evidence="2">The sequence shown here is derived from an EMBL/GenBank/DDBJ whole genome shotgun (WGS) entry which is preliminary data.</text>
</comment>
<dbReference type="EMBL" id="BMAT01007188">
    <property type="protein sequence ID" value="GFR59586.1"/>
    <property type="molecule type" value="Genomic_DNA"/>
</dbReference>
<evidence type="ECO:0000313" key="2">
    <source>
        <dbReference type="EMBL" id="GFR59586.1"/>
    </source>
</evidence>